<dbReference type="EMBL" id="JBJQND010000012">
    <property type="protein sequence ID" value="KAL3859098.1"/>
    <property type="molecule type" value="Genomic_DNA"/>
</dbReference>
<sequence length="105" mass="11868">MEISGNMLPLFFPMALYLVMFVAGLLEIMVFLNSTSLAENTTQQMPPITETSEPFRMVRKNPKLKSITGDTSIQNLAAMLCAYCQRTKLLTECEALCQYNALKFF</sequence>
<evidence type="ECO:0000313" key="2">
    <source>
        <dbReference type="Proteomes" id="UP001634394"/>
    </source>
</evidence>
<organism evidence="1 2">
    <name type="scientific">Sinanodonta woodiana</name>
    <name type="common">Chinese pond mussel</name>
    <name type="synonym">Anodonta woodiana</name>
    <dbReference type="NCBI Taxonomy" id="1069815"/>
    <lineage>
        <taxon>Eukaryota</taxon>
        <taxon>Metazoa</taxon>
        <taxon>Spiralia</taxon>
        <taxon>Lophotrochozoa</taxon>
        <taxon>Mollusca</taxon>
        <taxon>Bivalvia</taxon>
        <taxon>Autobranchia</taxon>
        <taxon>Heteroconchia</taxon>
        <taxon>Palaeoheterodonta</taxon>
        <taxon>Unionida</taxon>
        <taxon>Unionoidea</taxon>
        <taxon>Unionidae</taxon>
        <taxon>Unioninae</taxon>
        <taxon>Sinanodonta</taxon>
    </lineage>
</organism>
<keyword evidence="2" id="KW-1185">Reference proteome</keyword>
<comment type="caution">
    <text evidence="1">The sequence shown here is derived from an EMBL/GenBank/DDBJ whole genome shotgun (WGS) entry which is preliminary data.</text>
</comment>
<dbReference type="AlphaFoldDB" id="A0ABD3VDL6"/>
<accession>A0ABD3VDL6</accession>
<protein>
    <submittedName>
        <fullName evidence="1">Uncharacterized protein</fullName>
    </submittedName>
</protein>
<gene>
    <name evidence="1" type="ORF">ACJMK2_009331</name>
</gene>
<evidence type="ECO:0000313" key="1">
    <source>
        <dbReference type="EMBL" id="KAL3859098.1"/>
    </source>
</evidence>
<reference evidence="1 2" key="1">
    <citation type="submission" date="2024-11" db="EMBL/GenBank/DDBJ databases">
        <title>Chromosome-level genome assembly of the freshwater bivalve Anodonta woodiana.</title>
        <authorList>
            <person name="Chen X."/>
        </authorList>
    </citation>
    <scope>NUCLEOTIDE SEQUENCE [LARGE SCALE GENOMIC DNA]</scope>
    <source>
        <strain evidence="1">MN2024</strain>
        <tissue evidence="1">Gills</tissue>
    </source>
</reference>
<proteinExistence type="predicted"/>
<dbReference type="Proteomes" id="UP001634394">
    <property type="component" value="Unassembled WGS sequence"/>
</dbReference>
<name>A0ABD3VDL6_SINWO</name>